<gene>
    <name evidence="1" type="ORF">ACFS1K_12295</name>
</gene>
<protein>
    <submittedName>
        <fullName evidence="1">Uncharacterized protein</fullName>
    </submittedName>
</protein>
<dbReference type="EMBL" id="JBHUOK010000030">
    <property type="protein sequence ID" value="MFD2790544.1"/>
    <property type="molecule type" value="Genomic_DNA"/>
</dbReference>
<evidence type="ECO:0000313" key="1">
    <source>
        <dbReference type="EMBL" id="MFD2790544.1"/>
    </source>
</evidence>
<evidence type="ECO:0000313" key="2">
    <source>
        <dbReference type="Proteomes" id="UP001597532"/>
    </source>
</evidence>
<dbReference type="Proteomes" id="UP001597532">
    <property type="component" value="Unassembled WGS sequence"/>
</dbReference>
<reference evidence="2" key="1">
    <citation type="journal article" date="2019" name="Int. J. Syst. Evol. Microbiol.">
        <title>The Global Catalogue of Microorganisms (GCM) 10K type strain sequencing project: providing services to taxonomists for standard genome sequencing and annotation.</title>
        <authorList>
            <consortium name="The Broad Institute Genomics Platform"/>
            <consortium name="The Broad Institute Genome Sequencing Center for Infectious Disease"/>
            <person name="Wu L."/>
            <person name="Ma J."/>
        </authorList>
    </citation>
    <scope>NUCLEOTIDE SEQUENCE [LARGE SCALE GENOMIC DNA]</scope>
    <source>
        <strain evidence="2">KCTC 52924</strain>
    </source>
</reference>
<name>A0ABW5VHZ2_9FLAO</name>
<comment type="caution">
    <text evidence="1">The sequence shown here is derived from an EMBL/GenBank/DDBJ whole genome shotgun (WGS) entry which is preliminary data.</text>
</comment>
<sequence length="55" mass="6176">MSKAVIALGIGLDIESRRKLGVIYNPDIAQGRDKMTDKTDLGKIYKTTKTGFKYR</sequence>
<organism evidence="1 2">
    <name type="scientific">Arenibacter antarcticus</name>
    <dbReference type="NCBI Taxonomy" id="2040469"/>
    <lineage>
        <taxon>Bacteria</taxon>
        <taxon>Pseudomonadati</taxon>
        <taxon>Bacteroidota</taxon>
        <taxon>Flavobacteriia</taxon>
        <taxon>Flavobacteriales</taxon>
        <taxon>Flavobacteriaceae</taxon>
        <taxon>Arenibacter</taxon>
    </lineage>
</organism>
<proteinExistence type="predicted"/>
<accession>A0ABW5VHZ2</accession>
<keyword evidence="2" id="KW-1185">Reference proteome</keyword>
<dbReference type="RefSeq" id="WP_251806751.1">
    <property type="nucleotide sequence ID" value="NZ_CP166679.1"/>
</dbReference>